<dbReference type="FunFam" id="3.50.30.20:FF:000001">
    <property type="entry name" value="Carbamoyl-phosphate synthase small chain"/>
    <property type="match status" value="1"/>
</dbReference>
<evidence type="ECO:0000256" key="2">
    <source>
        <dbReference type="ARBA" id="ARBA00005077"/>
    </source>
</evidence>
<keyword evidence="8 11" id="KW-0665">Pyrimidine biosynthesis</keyword>
<sequence length="450" mass="47794">MSKIAEEMRAATSKPAAVPALLVLEDGAVFAGTSCGAPGEAFGEICFNTSLEGYLEIATDPSYAGQIVVLTYPQVGNYGVNADDAQAQHPALRALVVRDLCPTPSSWRSQESLGDYLTREGVVAIEGIDTRALVRHIRDHGAQRAVVSTTDADVASLLEKVRRSPSLVGVNLAADVSCDGAYSYTAANLPASHGFALAAPAEPRFKVVVYHCGVKRSILDGLVASGCELTVVPWDTPAEEVLAMGPDGVFLSNGPGDPEAVGETYRQAEKLLGRVPLFGICLGHQMMAKAAGAEIDKLKFGHHGGNHPVQNLLTGRVEVTAQNHGFCPCFQSLGALVPELSGGATEHVEDLREWGRRGIAPVVANERFGRIRLTHVNLDDGTAEGFAFLDVPAFSVQYHPEAAPGPTDAHYLFTAFARLMEGRDDYLDIDIATDRLSGWKFGSTAEGEVA</sequence>
<keyword evidence="11" id="KW-0028">Amino-acid biosynthesis</keyword>
<evidence type="ECO:0000259" key="12">
    <source>
        <dbReference type="SMART" id="SM01097"/>
    </source>
</evidence>
<dbReference type="RefSeq" id="WP_231699465.1">
    <property type="nucleotide sequence ID" value="NZ_AP022829.1"/>
</dbReference>
<keyword evidence="11" id="KW-0055">Arginine biosynthesis</keyword>
<dbReference type="PRINTS" id="PR00099">
    <property type="entry name" value="CPSGATASE"/>
</dbReference>
<evidence type="ECO:0000256" key="9">
    <source>
        <dbReference type="ARBA" id="ARBA00048816"/>
    </source>
</evidence>
<name>A0A6F8SLZ1_9ACTN</name>
<dbReference type="GO" id="GO:0006526">
    <property type="term" value="P:L-arginine biosynthetic process"/>
    <property type="evidence" value="ECO:0007669"/>
    <property type="project" value="UniProtKB-UniRule"/>
</dbReference>
<feature type="binding site" evidence="11">
    <location>
        <position position="282"/>
    </location>
    <ligand>
        <name>L-glutamine</name>
        <dbReference type="ChEBI" id="CHEBI:58359"/>
    </ligand>
</feature>
<dbReference type="GO" id="GO:0004088">
    <property type="term" value="F:carbamoyl-phosphate synthase (glutamine-hydrolyzing) activity"/>
    <property type="evidence" value="ECO:0007669"/>
    <property type="project" value="UniProtKB-UniRule"/>
</dbReference>
<evidence type="ECO:0000256" key="11">
    <source>
        <dbReference type="HAMAP-Rule" id="MF_01209"/>
    </source>
</evidence>
<dbReference type="PANTHER" id="PTHR43418:SF7">
    <property type="entry name" value="CARBAMOYL-PHOSPHATE SYNTHASE SMALL CHAIN"/>
    <property type="match status" value="1"/>
</dbReference>
<feature type="binding site" evidence="11">
    <location>
        <position position="62"/>
    </location>
    <ligand>
        <name>L-glutamine</name>
        <dbReference type="ChEBI" id="CHEBI:58359"/>
    </ligand>
</feature>
<dbReference type="SUPFAM" id="SSF52317">
    <property type="entry name" value="Class I glutamine amidotransferase-like"/>
    <property type="match status" value="1"/>
</dbReference>
<dbReference type="InterPro" id="IPR002474">
    <property type="entry name" value="CarbamoylP_synth_ssu_N"/>
</dbReference>
<keyword evidence="14" id="KW-1185">Reference proteome</keyword>
<dbReference type="HAMAP" id="MF_01209">
    <property type="entry name" value="CPSase_S_chain"/>
    <property type="match status" value="1"/>
</dbReference>
<keyword evidence="5 11" id="KW-0547">Nucleotide-binding</keyword>
<dbReference type="UniPathway" id="UPA00068">
    <property type="reaction ID" value="UER00171"/>
</dbReference>
<dbReference type="GO" id="GO:0044205">
    <property type="term" value="P:'de novo' UMP biosynthetic process"/>
    <property type="evidence" value="ECO:0007669"/>
    <property type="project" value="UniProtKB-UniRule"/>
</dbReference>
<dbReference type="Proteomes" id="UP000501727">
    <property type="component" value="Chromosome"/>
</dbReference>
<evidence type="ECO:0000256" key="8">
    <source>
        <dbReference type="ARBA" id="ARBA00022975"/>
    </source>
</evidence>
<dbReference type="EMBL" id="AP022829">
    <property type="protein sequence ID" value="BCA88620.1"/>
    <property type="molecule type" value="Genomic_DNA"/>
</dbReference>
<evidence type="ECO:0000313" key="14">
    <source>
        <dbReference type="Proteomes" id="UP000501727"/>
    </source>
</evidence>
<feature type="binding site" evidence="11">
    <location>
        <position position="254"/>
    </location>
    <ligand>
        <name>L-glutamine</name>
        <dbReference type="ChEBI" id="CHEBI:58359"/>
    </ligand>
</feature>
<proteinExistence type="inferred from homology"/>
<feature type="domain" description="Carbamoyl-phosphate synthase small subunit N-terminal" evidence="12">
    <location>
        <begin position="18"/>
        <end position="148"/>
    </location>
</feature>
<dbReference type="Pfam" id="PF00988">
    <property type="entry name" value="CPSase_sm_chain"/>
    <property type="match status" value="1"/>
</dbReference>
<feature type="binding site" evidence="11">
    <location>
        <position position="285"/>
    </location>
    <ligand>
        <name>L-glutamine</name>
        <dbReference type="ChEBI" id="CHEBI:58359"/>
    </ligand>
</feature>
<comment type="pathway">
    <text evidence="2 11">Amino-acid biosynthesis; L-arginine biosynthesis; carbamoyl phosphate from bicarbonate: step 1/1.</text>
</comment>
<dbReference type="InterPro" id="IPR036480">
    <property type="entry name" value="CarbP_synth_ssu_N_sf"/>
</dbReference>
<dbReference type="KEGG" id="ahat:ADCFC_12390"/>
<evidence type="ECO:0000256" key="1">
    <source>
        <dbReference type="ARBA" id="ARBA00004812"/>
    </source>
</evidence>
<keyword evidence="7 11" id="KW-0315">Glutamine amidotransferase</keyword>
<dbReference type="SUPFAM" id="SSF52021">
    <property type="entry name" value="Carbamoyl phosphate synthetase, small subunit N-terminal domain"/>
    <property type="match status" value="1"/>
</dbReference>
<dbReference type="PANTHER" id="PTHR43418">
    <property type="entry name" value="MULTIFUNCTIONAL TRYPTOPHAN BIOSYNTHESIS PROTEIN-RELATED"/>
    <property type="match status" value="1"/>
</dbReference>
<dbReference type="AlphaFoldDB" id="A0A6F8SLZ1"/>
<feature type="active site" evidence="11">
    <location>
        <position position="401"/>
    </location>
</feature>
<evidence type="ECO:0000256" key="7">
    <source>
        <dbReference type="ARBA" id="ARBA00022962"/>
    </source>
</evidence>
<dbReference type="InterPro" id="IPR017926">
    <property type="entry name" value="GATASE"/>
</dbReference>
<dbReference type="Pfam" id="PF00117">
    <property type="entry name" value="GATase"/>
    <property type="match status" value="2"/>
</dbReference>
<dbReference type="EC" id="6.3.5.5" evidence="11"/>
<feature type="binding site" evidence="11">
    <location>
        <position position="325"/>
    </location>
    <ligand>
        <name>L-glutamine</name>
        <dbReference type="ChEBI" id="CHEBI:58359"/>
    </ligand>
</feature>
<dbReference type="InterPro" id="IPR035686">
    <property type="entry name" value="CPSase_GATase1"/>
</dbReference>
<keyword evidence="6 11" id="KW-0067">ATP-binding</keyword>
<reference evidence="14" key="1">
    <citation type="journal article" date="2020" name="Microbiol. Resour. Announc.">
        <title>Complete Genome Sequence of Adlercreutzia sp. Strain 8CFCBH1, a Potent Producer of Equol, Isolated from Healthy Japanese Feces.</title>
        <authorList>
            <person name="Ogata Y."/>
            <person name="Sakamoto M."/>
            <person name="Ohkuma M."/>
            <person name="Hattori M."/>
            <person name="Suda W."/>
        </authorList>
    </citation>
    <scope>NUCLEOTIDE SEQUENCE [LARGE SCALE GENOMIC DNA]</scope>
    <source>
        <strain evidence="14">8CFCBH1</strain>
    </source>
</reference>
<feature type="binding site" evidence="11">
    <location>
        <position position="323"/>
    </location>
    <ligand>
        <name>L-glutamine</name>
        <dbReference type="ChEBI" id="CHEBI:58359"/>
    </ligand>
</feature>
<dbReference type="InterPro" id="IPR029062">
    <property type="entry name" value="Class_I_gatase-like"/>
</dbReference>
<comment type="catalytic activity">
    <reaction evidence="9 11">
        <text>hydrogencarbonate + L-glutamine + 2 ATP + H2O = carbamoyl phosphate + L-glutamate + 2 ADP + phosphate + 2 H(+)</text>
        <dbReference type="Rhea" id="RHEA:18633"/>
        <dbReference type="ChEBI" id="CHEBI:15377"/>
        <dbReference type="ChEBI" id="CHEBI:15378"/>
        <dbReference type="ChEBI" id="CHEBI:17544"/>
        <dbReference type="ChEBI" id="CHEBI:29985"/>
        <dbReference type="ChEBI" id="CHEBI:30616"/>
        <dbReference type="ChEBI" id="CHEBI:43474"/>
        <dbReference type="ChEBI" id="CHEBI:58228"/>
        <dbReference type="ChEBI" id="CHEBI:58359"/>
        <dbReference type="ChEBI" id="CHEBI:456216"/>
        <dbReference type="EC" id="6.3.5.5"/>
    </reaction>
</comment>
<dbReference type="Gene3D" id="3.40.50.880">
    <property type="match status" value="1"/>
</dbReference>
<comment type="catalytic activity">
    <reaction evidence="10 11">
        <text>L-glutamine + H2O = L-glutamate + NH4(+)</text>
        <dbReference type="Rhea" id="RHEA:15889"/>
        <dbReference type="ChEBI" id="CHEBI:15377"/>
        <dbReference type="ChEBI" id="CHEBI:28938"/>
        <dbReference type="ChEBI" id="CHEBI:29985"/>
        <dbReference type="ChEBI" id="CHEBI:58359"/>
    </reaction>
</comment>
<evidence type="ECO:0000256" key="6">
    <source>
        <dbReference type="ARBA" id="ARBA00022840"/>
    </source>
</evidence>
<gene>
    <name evidence="11 13" type="primary">carA</name>
    <name evidence="13" type="ORF">ADCFC_11180</name>
</gene>
<comment type="pathway">
    <text evidence="1 11">Pyrimidine metabolism; UMP biosynthesis via de novo pathway; (S)-dihydroorotate from bicarbonate: step 1/3.</text>
</comment>
<dbReference type="InterPro" id="IPR050472">
    <property type="entry name" value="Anth_synth/Amidotransfase"/>
</dbReference>
<evidence type="ECO:0000313" key="13">
    <source>
        <dbReference type="EMBL" id="BCA88620.1"/>
    </source>
</evidence>
<organism evidence="13 14">
    <name type="scientific">Adlercreutzia hattorii</name>
    <dbReference type="NCBI Taxonomy" id="2707299"/>
    <lineage>
        <taxon>Bacteria</taxon>
        <taxon>Bacillati</taxon>
        <taxon>Actinomycetota</taxon>
        <taxon>Coriobacteriia</taxon>
        <taxon>Eggerthellales</taxon>
        <taxon>Eggerthellaceae</taxon>
        <taxon>Adlercreutzia</taxon>
    </lineage>
</organism>
<feature type="binding site" evidence="11">
    <location>
        <position position="326"/>
    </location>
    <ligand>
        <name>L-glutamine</name>
        <dbReference type="ChEBI" id="CHEBI:58359"/>
    </ligand>
</feature>
<evidence type="ECO:0000256" key="4">
    <source>
        <dbReference type="ARBA" id="ARBA00022598"/>
    </source>
</evidence>
<comment type="function">
    <text evidence="11">Small subunit of the glutamine-dependent carbamoyl phosphate synthetase (CPSase). CPSase catalyzes the formation of carbamoyl phosphate from the ammonia moiety of glutamine, carbonate, and phosphate donated by ATP, constituting the first step of 2 biosynthetic pathways, one leading to arginine and/or urea and the other to pyrimidine nucleotides. The small subunit (glutamine amidotransferase) binds and cleaves glutamine to supply the large subunit with the substrate ammonia.</text>
</comment>
<evidence type="ECO:0000256" key="5">
    <source>
        <dbReference type="ARBA" id="ARBA00022741"/>
    </source>
</evidence>
<dbReference type="InterPro" id="IPR006274">
    <property type="entry name" value="CarbamoylP_synth_ssu"/>
</dbReference>
<dbReference type="GO" id="GO:0005524">
    <property type="term" value="F:ATP binding"/>
    <property type="evidence" value="ECO:0007669"/>
    <property type="project" value="UniProtKB-UniRule"/>
</dbReference>
<dbReference type="SMART" id="SM01097">
    <property type="entry name" value="CPSase_sm_chain"/>
    <property type="match status" value="1"/>
</dbReference>
<dbReference type="GO" id="GO:0006207">
    <property type="term" value="P:'de novo' pyrimidine nucleobase biosynthetic process"/>
    <property type="evidence" value="ECO:0007669"/>
    <property type="project" value="InterPro"/>
</dbReference>
<feature type="active site" description="Nucleophile" evidence="11">
    <location>
        <position position="281"/>
    </location>
</feature>
<dbReference type="NCBIfam" id="NF009475">
    <property type="entry name" value="PRK12838.1"/>
    <property type="match status" value="1"/>
</dbReference>
<accession>A0A6F8SLZ1</accession>
<comment type="similarity">
    <text evidence="3 11">Belongs to the CarA family.</text>
</comment>
<dbReference type="PRINTS" id="PR00096">
    <property type="entry name" value="GATASE"/>
</dbReference>
<feature type="binding site" evidence="11">
    <location>
        <position position="256"/>
    </location>
    <ligand>
        <name>L-glutamine</name>
        <dbReference type="ChEBI" id="CHEBI:58359"/>
    </ligand>
</feature>
<evidence type="ECO:0000256" key="3">
    <source>
        <dbReference type="ARBA" id="ARBA00007800"/>
    </source>
</evidence>
<protein>
    <recommendedName>
        <fullName evidence="11">Carbamoyl phosphate synthase small chain</fullName>
        <ecNumber evidence="11">6.3.5.5</ecNumber>
    </recommendedName>
    <alternativeName>
        <fullName evidence="11">Carbamoyl phosphate synthetase glutamine chain</fullName>
    </alternativeName>
</protein>
<dbReference type="Gene3D" id="3.50.30.20">
    <property type="entry name" value="Carbamoyl-phosphate synthase small subunit, N-terminal domain"/>
    <property type="match status" value="1"/>
</dbReference>
<feature type="active site" evidence="11">
    <location>
        <position position="399"/>
    </location>
</feature>
<feature type="region of interest" description="CPSase" evidence="11">
    <location>
        <begin position="1"/>
        <end position="205"/>
    </location>
</feature>
<dbReference type="CDD" id="cd01744">
    <property type="entry name" value="GATase1_CPSase"/>
    <property type="match status" value="1"/>
</dbReference>
<dbReference type="PROSITE" id="PS51273">
    <property type="entry name" value="GATASE_TYPE_1"/>
    <property type="match status" value="1"/>
</dbReference>
<dbReference type="UniPathway" id="UPA00070">
    <property type="reaction ID" value="UER00115"/>
</dbReference>
<reference evidence="14" key="2">
    <citation type="submission" date="2020-03" db="EMBL/GenBank/DDBJ databases">
        <title>Complete Genome Sequence of Adlercreutzia sp. strain 8CFCBH1 Producing Equol, Isolated from Healthy Japanese Feces.</title>
        <authorList>
            <person name="Ogata Y."/>
            <person name="Sakamoto M."/>
            <person name="Ohkuma M."/>
            <person name="Hattori M."/>
            <person name="Suda W."/>
        </authorList>
    </citation>
    <scope>NUCLEOTIDE SEQUENCE [LARGE SCALE GENOMIC DNA]</scope>
    <source>
        <strain evidence="14">8CFCBH1</strain>
    </source>
</reference>
<keyword evidence="4 11" id="KW-0436">Ligase</keyword>
<comment type="subunit">
    <text evidence="11">Composed of two chains; the small (or glutamine) chain promotes the hydrolysis of glutamine to ammonia, which is used by the large (or ammonia) chain to synthesize carbamoyl phosphate. Tetramer of heterodimers (alpha,beta)4.</text>
</comment>
<dbReference type="GO" id="GO:0006541">
    <property type="term" value="P:glutamine metabolic process"/>
    <property type="evidence" value="ECO:0007669"/>
    <property type="project" value="InterPro"/>
</dbReference>
<evidence type="ECO:0000256" key="10">
    <source>
        <dbReference type="ARBA" id="ARBA00049285"/>
    </source>
</evidence>
<dbReference type="NCBIfam" id="TIGR01368">
    <property type="entry name" value="CPSaseIIsmall"/>
    <property type="match status" value="1"/>
</dbReference>